<dbReference type="Proteomes" id="UP000428260">
    <property type="component" value="Chromosome"/>
</dbReference>
<keyword evidence="2" id="KW-1185">Reference proteome</keyword>
<proteinExistence type="predicted"/>
<reference evidence="1 2" key="1">
    <citation type="submission" date="2019-11" db="EMBL/GenBank/DDBJ databases">
        <authorList>
            <person name="Zheng R.K."/>
            <person name="Sun C.M."/>
        </authorList>
    </citation>
    <scope>NUCLEOTIDE SEQUENCE [LARGE SCALE GENOMIC DNA]</scope>
    <source>
        <strain evidence="1 2">WC007</strain>
    </source>
</reference>
<organism evidence="1 2">
    <name type="scientific">Maribellus comscasis</name>
    <dbReference type="NCBI Taxonomy" id="2681766"/>
    <lineage>
        <taxon>Bacteria</taxon>
        <taxon>Pseudomonadati</taxon>
        <taxon>Bacteroidota</taxon>
        <taxon>Bacteroidia</taxon>
        <taxon>Marinilabiliales</taxon>
        <taxon>Prolixibacteraceae</taxon>
        <taxon>Maribellus</taxon>
    </lineage>
</organism>
<gene>
    <name evidence="1" type="ORF">GM418_04110</name>
</gene>
<dbReference type="RefSeq" id="WP_158863428.1">
    <property type="nucleotide sequence ID" value="NZ_CP046401.1"/>
</dbReference>
<accession>A0A6I6JRX6</accession>
<name>A0A6I6JRX6_9BACT</name>
<sequence>MSSKLKRDQIPPVEARNWRKNFNEEKEKTFNLVVPRIILEKDTYLKLAGENENRVRIYLALEEEKQNGKNVLCAFAVSAFLLGSGDVYADYETPVFKLEEKNVDYSNNTQAVIDSIRRYRKWRSGEIDAEDAEAKVRQYIYPNAYLLTKFELHEIFITQSQTEAEIDFGVSKVLNTMIYPGIMEEASKNDGSGEVFDVAGLCPPFCDERSIYNT</sequence>
<protein>
    <submittedName>
        <fullName evidence="1">Uncharacterized protein</fullName>
    </submittedName>
</protein>
<dbReference type="EMBL" id="CP046401">
    <property type="protein sequence ID" value="QGY42867.1"/>
    <property type="molecule type" value="Genomic_DNA"/>
</dbReference>
<evidence type="ECO:0000313" key="1">
    <source>
        <dbReference type="EMBL" id="QGY42867.1"/>
    </source>
</evidence>
<dbReference type="AlphaFoldDB" id="A0A6I6JRX6"/>
<evidence type="ECO:0000313" key="2">
    <source>
        <dbReference type="Proteomes" id="UP000428260"/>
    </source>
</evidence>
<dbReference type="KEGG" id="mcos:GM418_04110"/>